<feature type="transmembrane region" description="Helical" evidence="13">
    <location>
        <begin position="88"/>
        <end position="106"/>
    </location>
</feature>
<dbReference type="SUPFAM" id="SSF103473">
    <property type="entry name" value="MFS general substrate transporter"/>
    <property type="match status" value="1"/>
</dbReference>
<dbReference type="Gene3D" id="1.20.1250.20">
    <property type="entry name" value="MFS general substrate transporter like domains"/>
    <property type="match status" value="1"/>
</dbReference>
<reference evidence="15 16" key="1">
    <citation type="submission" date="2018-04" db="EMBL/GenBank/DDBJ databases">
        <title>Genome of Nocardioides gansuensis WSJ-1.</title>
        <authorList>
            <person name="Wu S."/>
            <person name="Wang G."/>
        </authorList>
    </citation>
    <scope>NUCLEOTIDE SEQUENCE [LARGE SCALE GENOMIC DNA]</scope>
    <source>
        <strain evidence="15 16">WSJ-1</strain>
    </source>
</reference>
<evidence type="ECO:0000256" key="6">
    <source>
        <dbReference type="ARBA" id="ARBA00022692"/>
    </source>
</evidence>
<evidence type="ECO:0000313" key="16">
    <source>
        <dbReference type="Proteomes" id="UP000246018"/>
    </source>
</evidence>
<evidence type="ECO:0000256" key="8">
    <source>
        <dbReference type="ARBA" id="ARBA00022989"/>
    </source>
</evidence>
<comment type="caution">
    <text evidence="15">The sequence shown here is derived from an EMBL/GenBank/DDBJ whole genome shotgun (WGS) entry which is preliminary data.</text>
</comment>
<dbReference type="PRINTS" id="PR01036">
    <property type="entry name" value="TCRTETB"/>
</dbReference>
<evidence type="ECO:0000256" key="9">
    <source>
        <dbReference type="ARBA" id="ARBA00023065"/>
    </source>
</evidence>
<dbReference type="InterPro" id="IPR020846">
    <property type="entry name" value="MFS_dom"/>
</dbReference>
<dbReference type="PANTHER" id="PTHR23501:SF188">
    <property type="entry name" value="TETRACYCLINE RESISTANCE PROTEIN"/>
    <property type="match status" value="1"/>
</dbReference>
<evidence type="ECO:0000256" key="11">
    <source>
        <dbReference type="ARBA" id="ARBA00023251"/>
    </source>
</evidence>
<dbReference type="EMBL" id="QDGZ01000001">
    <property type="protein sequence ID" value="PVG84497.1"/>
    <property type="molecule type" value="Genomic_DNA"/>
</dbReference>
<feature type="transmembrane region" description="Helical" evidence="13">
    <location>
        <begin position="203"/>
        <end position="222"/>
    </location>
</feature>
<evidence type="ECO:0000256" key="7">
    <source>
        <dbReference type="ARBA" id="ARBA00022781"/>
    </source>
</evidence>
<feature type="transmembrane region" description="Helical" evidence="13">
    <location>
        <begin position="360"/>
        <end position="386"/>
    </location>
</feature>
<keyword evidence="11" id="KW-0046">Antibiotic resistance</keyword>
<dbReference type="PROSITE" id="PS50850">
    <property type="entry name" value="MFS"/>
    <property type="match status" value="1"/>
</dbReference>
<evidence type="ECO:0000313" key="15">
    <source>
        <dbReference type="EMBL" id="PVG84497.1"/>
    </source>
</evidence>
<keyword evidence="5" id="KW-1003">Cell membrane</keyword>
<dbReference type="GO" id="GO:0046677">
    <property type="term" value="P:response to antibiotic"/>
    <property type="evidence" value="ECO:0007669"/>
    <property type="project" value="UniProtKB-KW"/>
</dbReference>
<dbReference type="Gene3D" id="1.20.1720.10">
    <property type="entry name" value="Multidrug resistance protein D"/>
    <property type="match status" value="1"/>
</dbReference>
<protein>
    <recommendedName>
        <fullName evidence="12">Tetracycline resistance protein</fullName>
    </recommendedName>
</protein>
<dbReference type="Proteomes" id="UP000246018">
    <property type="component" value="Unassembled WGS sequence"/>
</dbReference>
<evidence type="ECO:0000256" key="4">
    <source>
        <dbReference type="ARBA" id="ARBA00022449"/>
    </source>
</evidence>
<evidence type="ECO:0000256" key="13">
    <source>
        <dbReference type="SAM" id="Phobius"/>
    </source>
</evidence>
<feature type="transmembrane region" description="Helical" evidence="13">
    <location>
        <begin position="393"/>
        <end position="414"/>
    </location>
</feature>
<feature type="transmembrane region" description="Helical" evidence="13">
    <location>
        <begin position="303"/>
        <end position="321"/>
    </location>
</feature>
<keyword evidence="4" id="KW-0050">Antiport</keyword>
<feature type="transmembrane region" description="Helical" evidence="13">
    <location>
        <begin position="145"/>
        <end position="164"/>
    </location>
</feature>
<comment type="function">
    <text evidence="1">Resistance to tetracycline by an active tetracycline efflux. This is an energy-dependent process that decreases the accumulation of the antibiotic in whole cells. This protein functions as a metal-tetracycline/H(+) antiporter.</text>
</comment>
<dbReference type="InterPro" id="IPR011701">
    <property type="entry name" value="MFS"/>
</dbReference>
<feature type="transmembrane region" description="Helical" evidence="13">
    <location>
        <begin position="56"/>
        <end position="76"/>
    </location>
</feature>
<feature type="transmembrane region" description="Helical" evidence="13">
    <location>
        <begin position="268"/>
        <end position="291"/>
    </location>
</feature>
<proteinExistence type="inferred from homology"/>
<accession>A0A2T8FFM8</accession>
<keyword evidence="4" id="KW-0813">Transport</keyword>
<gene>
    <name evidence="15" type="ORF">DDE18_02515</name>
</gene>
<dbReference type="AlphaFoldDB" id="A0A2T8FFM8"/>
<dbReference type="GO" id="GO:0005886">
    <property type="term" value="C:plasma membrane"/>
    <property type="evidence" value="ECO:0007669"/>
    <property type="project" value="UniProtKB-SubCell"/>
</dbReference>
<evidence type="ECO:0000256" key="5">
    <source>
        <dbReference type="ARBA" id="ARBA00022475"/>
    </source>
</evidence>
<feature type="domain" description="Major facilitator superfamily (MFS) profile" evidence="14">
    <location>
        <begin position="21"/>
        <end position="445"/>
    </location>
</feature>
<evidence type="ECO:0000259" key="14">
    <source>
        <dbReference type="PROSITE" id="PS50850"/>
    </source>
</evidence>
<dbReference type="Pfam" id="PF07690">
    <property type="entry name" value="MFS_1"/>
    <property type="match status" value="1"/>
</dbReference>
<keyword evidence="6 13" id="KW-0812">Transmembrane</keyword>
<dbReference type="GO" id="GO:0015297">
    <property type="term" value="F:antiporter activity"/>
    <property type="evidence" value="ECO:0007669"/>
    <property type="project" value="UniProtKB-KW"/>
</dbReference>
<dbReference type="RefSeq" id="WP_116570630.1">
    <property type="nucleotide sequence ID" value="NZ_QDGZ01000001.1"/>
</dbReference>
<organism evidence="15 16">
    <name type="scientific">Nocardioides gansuensis</name>
    <dbReference type="NCBI Taxonomy" id="2138300"/>
    <lineage>
        <taxon>Bacteria</taxon>
        <taxon>Bacillati</taxon>
        <taxon>Actinomycetota</taxon>
        <taxon>Actinomycetes</taxon>
        <taxon>Propionibacteriales</taxon>
        <taxon>Nocardioidaceae</taxon>
        <taxon>Nocardioides</taxon>
    </lineage>
</organism>
<feature type="transmembrane region" description="Helical" evidence="13">
    <location>
        <begin position="112"/>
        <end position="133"/>
    </location>
</feature>
<keyword evidence="16" id="KW-1185">Reference proteome</keyword>
<name>A0A2T8FFM8_9ACTN</name>
<evidence type="ECO:0000256" key="12">
    <source>
        <dbReference type="ARBA" id="ARBA00040630"/>
    </source>
</evidence>
<feature type="transmembrane region" description="Helical" evidence="13">
    <location>
        <begin position="420"/>
        <end position="442"/>
    </location>
</feature>
<evidence type="ECO:0000256" key="3">
    <source>
        <dbReference type="ARBA" id="ARBA00007520"/>
    </source>
</evidence>
<dbReference type="GO" id="GO:1902600">
    <property type="term" value="P:proton transmembrane transport"/>
    <property type="evidence" value="ECO:0007669"/>
    <property type="project" value="UniProtKB-KW"/>
</dbReference>
<keyword evidence="7" id="KW-0375">Hydrogen ion transport</keyword>
<dbReference type="OrthoDB" id="3579747at2"/>
<sequence>MTPRGWALPMDVAQPDDSRRISLLLGLLFGLAGMGSSSAAIALPLMAPDLGVSVGVAAWTISLYVLMLAVTTAVYGRVSDLVGVRLPLLFGVLLMTAGALTAAVAPSYSVLLVARLFQGAGAAAVPTLGIAALSVRYDGAVRGLALGRLAGMAAAVSCLGPLVGGGVEHVFGWRAVMALPVLGLLVIPFVWRALTGEGTGASLDILGAVLVALTSAGLVLLVQSPSTGLAVALLGGLLLVIGTPLVARRVRRRPHGFLPVSVIRNGTVVRSALAAAAVPAAWFALLVGVPAVLVDAGWEPWEVGLVLLPSAAFALFVPRFAGPMMERIGPARVLALSGVIASAAMVVAALGTWWLSVMPLALSVVCVTIAFGMGQPALSAAVGGAVELDVRGVALGVATLLFLVGGSVGSAVVAGLGEVIGVPGSLAVLAVLPLLGLVALVPELRRQPAGVRD</sequence>
<evidence type="ECO:0000256" key="1">
    <source>
        <dbReference type="ARBA" id="ARBA00003279"/>
    </source>
</evidence>
<evidence type="ECO:0000256" key="10">
    <source>
        <dbReference type="ARBA" id="ARBA00023136"/>
    </source>
</evidence>
<dbReference type="InterPro" id="IPR036259">
    <property type="entry name" value="MFS_trans_sf"/>
</dbReference>
<feature type="transmembrane region" description="Helical" evidence="13">
    <location>
        <begin position="333"/>
        <end position="354"/>
    </location>
</feature>
<evidence type="ECO:0000256" key="2">
    <source>
        <dbReference type="ARBA" id="ARBA00004651"/>
    </source>
</evidence>
<feature type="transmembrane region" description="Helical" evidence="13">
    <location>
        <begin position="170"/>
        <end position="191"/>
    </location>
</feature>
<comment type="subcellular location">
    <subcellularLocation>
        <location evidence="2">Cell membrane</location>
        <topology evidence="2">Multi-pass membrane protein</topology>
    </subcellularLocation>
</comment>
<keyword evidence="8 13" id="KW-1133">Transmembrane helix</keyword>
<feature type="transmembrane region" description="Helical" evidence="13">
    <location>
        <begin position="228"/>
        <end position="247"/>
    </location>
</feature>
<dbReference type="PANTHER" id="PTHR23501">
    <property type="entry name" value="MAJOR FACILITATOR SUPERFAMILY"/>
    <property type="match status" value="1"/>
</dbReference>
<keyword evidence="9" id="KW-0406">Ion transport</keyword>
<comment type="similarity">
    <text evidence="3">Belongs to the major facilitator superfamily. TCR/Tet family.</text>
</comment>
<keyword evidence="10 13" id="KW-0472">Membrane</keyword>